<keyword evidence="12" id="KW-0443">Lipid metabolism</keyword>
<dbReference type="InterPro" id="IPR036291">
    <property type="entry name" value="NAD(P)-bd_dom_sf"/>
</dbReference>
<dbReference type="InterPro" id="IPR014030">
    <property type="entry name" value="Ketoacyl_synth_N"/>
</dbReference>
<dbReference type="InterPro" id="IPR014043">
    <property type="entry name" value="Acyl_transferase_dom"/>
</dbReference>
<dbReference type="GO" id="GO:0006633">
    <property type="term" value="P:fatty acid biosynthetic process"/>
    <property type="evidence" value="ECO:0007669"/>
    <property type="project" value="UniProtKB-UniPathway"/>
</dbReference>
<evidence type="ECO:0000256" key="7">
    <source>
        <dbReference type="ARBA" id="ARBA00022801"/>
    </source>
</evidence>
<evidence type="ECO:0000256" key="1">
    <source>
        <dbReference type="ARBA" id="ARBA00012873"/>
    </source>
</evidence>
<keyword evidence="14" id="KW-0511">Multifunctional enzyme</keyword>
<dbReference type="InterPro" id="IPR029063">
    <property type="entry name" value="SAM-dependent_MTases_sf"/>
</dbReference>
<keyword evidence="11" id="KW-0520">NAD</keyword>
<dbReference type="InterPro" id="IPR032821">
    <property type="entry name" value="PKS_assoc"/>
</dbReference>
<evidence type="ECO:0000259" key="16">
    <source>
        <dbReference type="PROSITE" id="PS50075"/>
    </source>
</evidence>
<dbReference type="SMART" id="SM00829">
    <property type="entry name" value="PKS_ER"/>
    <property type="match status" value="1"/>
</dbReference>
<dbReference type="SMART" id="SM00825">
    <property type="entry name" value="PKS_KS"/>
    <property type="match status" value="1"/>
</dbReference>
<evidence type="ECO:0000256" key="15">
    <source>
        <dbReference type="ARBA" id="ARBA00044883"/>
    </source>
</evidence>
<dbReference type="SMART" id="SM00823">
    <property type="entry name" value="PKS_PP"/>
    <property type="match status" value="1"/>
</dbReference>
<sequence length="2192" mass="245917">QIKYPLSSDVAAKKLKSIPEHEEVVISGISGHYPQCSSIEEFAKKLYNNEDLVTEDEQRWRKDLFATPMGMGKLDNLDKFDSQFFGFNDSEPNSMDAQMRVLLERAYEAIWDSGTVPSALSGSNTGVFIGNCFDETLNAYSSIGQIPENRQFIATQISHRFNFRGPSMAIDTACASSFSALNEALTYMRHGIMDSALVCGINLGLNPIMQYQFFKLNMLSPDGRCKCLDESANGYAKGEAVVAILLQRKPAAKRIYATLVHTKTNNDGYEEMGITFPTWDSQRDLMRATYAEAGVNPHDVDYVEAHCTGTQAGDPEEMRAICESMCSDGRKKPIMIGAHKSNIGHTEASSGLCAVSKVLISFENELIPGNIHYNRPNPKVYGIQKGLLQPVSTNMKFTGAYAGLNNFGFGGSNIHVIVKCPKIKPRKDNDKIVDKIPRLVTMCGRDPKAVNYFFEKLLEVPEKLTRDLLALVNDISKTEPFNTDTACRGMTGRGFALIEGRDSVDTIKSFNAKQVTEKDREVWFILSGMGTQWQAMAKDLVRIDCFEKSIKSLCQTMKKYSIDLWSLLMDENQNIYDSVLNSFLTIAAIQIALIDLLEELGVRPDGIVGHSIGELTSAYADKVLTAEETIVMAYWRGKCIESDKSCAGRMAAIGMGAKEAKTVVPSNVFIACDNSDDSVTVSGDERAVDEFVKYLKDKNLFAAGVNSCGVAFHSPLMYPIGEQLTARLKSVMSDQRKMSTKWVSANFNNTSKTLTSNYFVDNLLYPIRFNEAIKQIPTNAVVVEIAPHCLLQSIIKRSLGPNISYVPMMRKDDNNLNLVLEAIGQLYACGLNPAIEKLYPKVEYPVSNGTKFISPLVKWIHEKKFVVTTYPEFFSTAQASRTRENKMNLLKFVVTTYPEFFSTAQASRTRENKMNLLDTEDQYITGHVIDSRNLYPGTGYLLLLGWSPLKHDYLPLRHQQSGNVKVLKRGLEYQYYLEENSYRISQSDNLVLKKQDIYTALRLRGYDYGPTFQCISEAYVEERKVKALVEWPKNWVSFADRLNSSYPLLGRLEALFDYDTRIGVTKGLEYRGLKTNIINRNINVSKVLTGEYKFEPYEGPLTEEAPELVPYGAVCDKLADSLHKKFEALRSGAKSAHIVSPKADKLDNKALKGKDRYLYHFLSDIQTLNQYSVDAIKETKYFEDLPDDPLLSSVYNKWLVDTQVITVYDNKKPGEMKVLEMCDSHDPIQPSVAHSLDPHEYYVKLVYNVSARYPVDTKATEWPMNSSTLPTDFKDNDLVIYKNDTNAAINLPELFQSASDALKPNAFFQVVFRDRFTSSEKLIRYLLDMKAETMDGNRIRAEGERCGLTYIGWNRNQFGANAMLFRKVTADINVDKQVIIEMDNNYHNWLSKLQEAMATIHTKPEGENIWIVANNTSKNGILGLVYSLRREVNGVRVRCIFNYDGITDDYLQNRHNLTQVMKKDLVYNVYKDNHWGCYKPNMKPMVTTVQSEHCFLNNSNKGDLSSLKWFECQHKLWPNGRRDDQQLCKIYYSALNFRDIMLATGRLPPDALPGDMALHDCILGLEFSGRLPPDALPGDMALHDCILGLEFSGRDENGNRVMGMIPSKALATTCVVDDPDFLWPIPDNWSMEEASTVPCVYSTAYYSLIIRGNLKRGEKVLIHSGSGGVGQAAINICLSMDCQVFITVGSAAKRQYLKKLFPKLTDKQFSSSRDLSFKTHVMNETRGKGVDLVLNSLSDDKLKASIECLADNGRFLEIGKYDMSVNSRLDMSEMIKNKSFHGILLDALFTTDENTPQSVLRDRKRIWELIEEGIKTGTVKPLDRSIFCVDECEEAFRYMSSGKHMGKVVIKIRDEEPNGQPMSKKPLLMEAVARTVFDCNKVYIISGGLGGFGLELIDWMCERGAKKFLVTSRVGFRDSYQKSKVKKLQTKSGADIHIVTDLDLTLPKEATQLLNIGSRLGPIGGVFHLALVLADSVIDNQTVETFRTVCQSKSDQFLTLDIVCRKYCPDIDYFVAFSSGVTSRGNVGQTNYGFSNAIMDRICDVRRADGYSALAIQWGVIGDVGVVVRNTGRDDVVVIGTVAQRMPSCLQIMDTLLQSGKACCLSYVKCEPKQEASGGKENFMKKLAHILGMDDIKKVDPNTKLLKLGMDSLMAVEVQLSIEREFGSVLTAQEVRELSIARVLEIGSKAEA</sequence>
<dbReference type="InterPro" id="IPR014031">
    <property type="entry name" value="Ketoacyl_synth_C"/>
</dbReference>
<protein>
    <recommendedName>
        <fullName evidence="2">Fatty acid synthase</fullName>
        <ecNumber evidence="1">2.3.1.85</ecNumber>
    </recommendedName>
</protein>
<evidence type="ECO:0000256" key="6">
    <source>
        <dbReference type="ARBA" id="ARBA00022679"/>
    </source>
</evidence>
<dbReference type="GO" id="GO:0016787">
    <property type="term" value="F:hydrolase activity"/>
    <property type="evidence" value="ECO:0007669"/>
    <property type="project" value="UniProtKB-KW"/>
</dbReference>
<keyword evidence="13" id="KW-0275">Fatty acid biosynthesis</keyword>
<dbReference type="InterPro" id="IPR016035">
    <property type="entry name" value="Acyl_Trfase/lysoPLipase"/>
</dbReference>
<dbReference type="Pfam" id="PF21149">
    <property type="entry name" value="FAS_pseudo-KR"/>
    <property type="match status" value="1"/>
</dbReference>
<name>A0A7R9KS81_9ACAR</name>
<dbReference type="Gene3D" id="3.40.50.720">
    <property type="entry name" value="NAD(P)-binding Rossmann-like Domain"/>
    <property type="match status" value="2"/>
</dbReference>
<evidence type="ECO:0000259" key="17">
    <source>
        <dbReference type="PROSITE" id="PS52004"/>
    </source>
</evidence>
<evidence type="ECO:0000313" key="18">
    <source>
        <dbReference type="EMBL" id="CAD7628460.1"/>
    </source>
</evidence>
<dbReference type="PROSITE" id="PS00606">
    <property type="entry name" value="KS3_1"/>
    <property type="match status" value="1"/>
</dbReference>
<dbReference type="GO" id="GO:0031177">
    <property type="term" value="F:phosphopantetheine binding"/>
    <property type="evidence" value="ECO:0007669"/>
    <property type="project" value="InterPro"/>
</dbReference>
<dbReference type="Gene3D" id="3.40.50.150">
    <property type="entry name" value="Vaccinia Virus protein VP39"/>
    <property type="match status" value="1"/>
</dbReference>
<comment type="catalytic activity">
    <reaction evidence="15">
        <text>acetyl-CoA + n malonyl-CoA + 2n NADPH + 2n H(+) = a long-chain fatty acid + (n+1) CoA + n CO2 + 2n NADP(+).</text>
        <dbReference type="EC" id="2.3.1.85"/>
    </reaction>
</comment>
<dbReference type="Gene3D" id="3.10.129.110">
    <property type="entry name" value="Polyketide synthase dehydratase"/>
    <property type="match status" value="1"/>
</dbReference>
<keyword evidence="8" id="KW-0276">Fatty acid metabolism</keyword>
<evidence type="ECO:0000256" key="9">
    <source>
        <dbReference type="ARBA" id="ARBA00022857"/>
    </source>
</evidence>
<feature type="non-terminal residue" evidence="18">
    <location>
        <position position="2192"/>
    </location>
</feature>
<evidence type="ECO:0000256" key="4">
    <source>
        <dbReference type="ARBA" id="ARBA00022516"/>
    </source>
</evidence>
<dbReference type="InterPro" id="IPR020841">
    <property type="entry name" value="PKS_Beta-ketoAc_synthase_dom"/>
</dbReference>
<dbReference type="Gene3D" id="3.90.180.10">
    <property type="entry name" value="Medium-chain alcohol dehydrogenases, catalytic domain"/>
    <property type="match status" value="2"/>
</dbReference>
<dbReference type="SUPFAM" id="SSF50129">
    <property type="entry name" value="GroES-like"/>
    <property type="match status" value="1"/>
</dbReference>
<keyword evidence="19" id="KW-1185">Reference proteome</keyword>
<dbReference type="SUPFAM" id="SSF47336">
    <property type="entry name" value="ACP-like"/>
    <property type="match status" value="1"/>
</dbReference>
<keyword evidence="6" id="KW-0808">Transferase</keyword>
<dbReference type="InterPro" id="IPR013968">
    <property type="entry name" value="PKS_KR"/>
</dbReference>
<reference evidence="18" key="1">
    <citation type="submission" date="2020-11" db="EMBL/GenBank/DDBJ databases">
        <authorList>
            <person name="Tran Van P."/>
        </authorList>
    </citation>
    <scope>NUCLEOTIDE SEQUENCE</scope>
</reference>
<dbReference type="EC" id="2.3.1.85" evidence="1"/>
<accession>A0A7R9KS81</accession>
<evidence type="ECO:0000256" key="8">
    <source>
        <dbReference type="ARBA" id="ARBA00022832"/>
    </source>
</evidence>
<keyword evidence="9" id="KW-0521">NADP</keyword>
<dbReference type="Pfam" id="PF00109">
    <property type="entry name" value="ketoacyl-synt"/>
    <property type="match status" value="1"/>
</dbReference>
<dbReference type="EMBL" id="CAJPIZ010005733">
    <property type="protein sequence ID" value="CAG2108890.1"/>
    <property type="molecule type" value="Genomic_DNA"/>
</dbReference>
<dbReference type="Pfam" id="PF16197">
    <property type="entry name" value="KAsynt_C_assoc"/>
    <property type="match status" value="1"/>
</dbReference>
<dbReference type="Gene3D" id="3.30.70.3290">
    <property type="match status" value="1"/>
</dbReference>
<evidence type="ECO:0000256" key="13">
    <source>
        <dbReference type="ARBA" id="ARBA00023160"/>
    </source>
</evidence>
<dbReference type="InterPro" id="IPR049551">
    <property type="entry name" value="PKS_DH_C"/>
</dbReference>
<keyword evidence="4" id="KW-0444">Lipid biosynthesis</keyword>
<keyword evidence="5" id="KW-0597">Phosphoprotein</keyword>
<dbReference type="PROSITE" id="PS50075">
    <property type="entry name" value="CARRIER"/>
    <property type="match status" value="1"/>
</dbReference>
<evidence type="ECO:0000256" key="3">
    <source>
        <dbReference type="ARBA" id="ARBA00022450"/>
    </source>
</evidence>
<evidence type="ECO:0000256" key="2">
    <source>
        <dbReference type="ARBA" id="ARBA00018769"/>
    </source>
</evidence>
<keyword evidence="3" id="KW-0596">Phosphopantetheine</keyword>
<organism evidence="18">
    <name type="scientific">Medioppia subpectinata</name>
    <dbReference type="NCBI Taxonomy" id="1979941"/>
    <lineage>
        <taxon>Eukaryota</taxon>
        <taxon>Metazoa</taxon>
        <taxon>Ecdysozoa</taxon>
        <taxon>Arthropoda</taxon>
        <taxon>Chelicerata</taxon>
        <taxon>Arachnida</taxon>
        <taxon>Acari</taxon>
        <taxon>Acariformes</taxon>
        <taxon>Sarcoptiformes</taxon>
        <taxon>Oribatida</taxon>
        <taxon>Brachypylina</taxon>
        <taxon>Oppioidea</taxon>
        <taxon>Oppiidae</taxon>
        <taxon>Medioppia</taxon>
    </lineage>
</organism>
<dbReference type="CDD" id="cd05195">
    <property type="entry name" value="enoyl_red"/>
    <property type="match status" value="1"/>
</dbReference>
<dbReference type="InterPro" id="IPR016036">
    <property type="entry name" value="Malonyl_transacylase_ACP-bd"/>
</dbReference>
<evidence type="ECO:0000256" key="14">
    <source>
        <dbReference type="ARBA" id="ARBA00023268"/>
    </source>
</evidence>
<dbReference type="EMBL" id="OC860308">
    <property type="protein sequence ID" value="CAD7628460.1"/>
    <property type="molecule type" value="Genomic_DNA"/>
</dbReference>
<dbReference type="Pfam" id="PF00698">
    <property type="entry name" value="Acyl_transf_1"/>
    <property type="match status" value="1"/>
</dbReference>
<dbReference type="InterPro" id="IPR050091">
    <property type="entry name" value="PKS_NRPS_Biosynth_Enz"/>
</dbReference>
<dbReference type="GO" id="GO:0004312">
    <property type="term" value="F:fatty acid synthase activity"/>
    <property type="evidence" value="ECO:0007669"/>
    <property type="project" value="UniProtKB-EC"/>
</dbReference>
<dbReference type="PROSITE" id="PS52004">
    <property type="entry name" value="KS3_2"/>
    <property type="match status" value="1"/>
</dbReference>
<evidence type="ECO:0000313" key="19">
    <source>
        <dbReference type="Proteomes" id="UP000759131"/>
    </source>
</evidence>
<evidence type="ECO:0000256" key="12">
    <source>
        <dbReference type="ARBA" id="ARBA00023098"/>
    </source>
</evidence>
<evidence type="ECO:0000256" key="10">
    <source>
        <dbReference type="ARBA" id="ARBA00023002"/>
    </source>
</evidence>
<dbReference type="Gene3D" id="1.10.1200.10">
    <property type="entry name" value="ACP-like"/>
    <property type="match status" value="1"/>
</dbReference>
<dbReference type="InterPro" id="IPR018201">
    <property type="entry name" value="Ketoacyl_synth_AS"/>
</dbReference>
<dbReference type="GO" id="GO:0016491">
    <property type="term" value="F:oxidoreductase activity"/>
    <property type="evidence" value="ECO:0007669"/>
    <property type="project" value="UniProtKB-KW"/>
</dbReference>
<dbReference type="InterPro" id="IPR001227">
    <property type="entry name" value="Ac_transferase_dom_sf"/>
</dbReference>
<dbReference type="SUPFAM" id="SSF52151">
    <property type="entry name" value="FabD/lysophospholipase-like"/>
    <property type="match status" value="1"/>
</dbReference>
<dbReference type="InterPro" id="IPR057326">
    <property type="entry name" value="KR_dom"/>
</dbReference>
<keyword evidence="10" id="KW-0560">Oxidoreductase</keyword>
<dbReference type="SMART" id="SM00827">
    <property type="entry name" value="PKS_AT"/>
    <property type="match status" value="1"/>
</dbReference>
<dbReference type="OrthoDB" id="6420545at2759"/>
<dbReference type="InterPro" id="IPR011032">
    <property type="entry name" value="GroES-like_sf"/>
</dbReference>
<proteinExistence type="predicted"/>
<dbReference type="Pfam" id="PF13602">
    <property type="entry name" value="ADH_zinc_N_2"/>
    <property type="match status" value="1"/>
</dbReference>
<dbReference type="PANTHER" id="PTHR43775">
    <property type="entry name" value="FATTY ACID SYNTHASE"/>
    <property type="match status" value="1"/>
</dbReference>
<feature type="domain" description="Ketosynthase family 3 (KS3)" evidence="17">
    <location>
        <begin position="21"/>
        <end position="420"/>
    </location>
</feature>
<dbReference type="InterPro" id="IPR009081">
    <property type="entry name" value="PP-bd_ACP"/>
</dbReference>
<dbReference type="SUPFAM" id="SSF55048">
    <property type="entry name" value="Probable ACP-binding domain of malonyl-CoA ACP transacylase"/>
    <property type="match status" value="1"/>
</dbReference>
<gene>
    <name evidence="18" type="ORF">OSB1V03_LOCUS8882</name>
</gene>
<dbReference type="GO" id="GO:0004315">
    <property type="term" value="F:3-oxoacyl-[acyl-carrier-protein] synthase activity"/>
    <property type="evidence" value="ECO:0007669"/>
    <property type="project" value="InterPro"/>
</dbReference>
<dbReference type="SUPFAM" id="SSF53901">
    <property type="entry name" value="Thiolase-like"/>
    <property type="match status" value="1"/>
</dbReference>
<dbReference type="Gene3D" id="3.40.366.10">
    <property type="entry name" value="Malonyl-Coenzyme A Acyl Carrier Protein, domain 2"/>
    <property type="match status" value="1"/>
</dbReference>
<dbReference type="InterPro" id="IPR042104">
    <property type="entry name" value="PKS_dehydratase_sf"/>
</dbReference>
<dbReference type="Pfam" id="PF00550">
    <property type="entry name" value="PP-binding"/>
    <property type="match status" value="1"/>
</dbReference>
<dbReference type="CDD" id="cd00833">
    <property type="entry name" value="PKS"/>
    <property type="match status" value="1"/>
</dbReference>
<dbReference type="InterPro" id="IPR020806">
    <property type="entry name" value="PKS_PP-bd"/>
</dbReference>
<dbReference type="Pfam" id="PF02801">
    <property type="entry name" value="Ketoacyl-synt_C"/>
    <property type="match status" value="1"/>
</dbReference>
<keyword evidence="7" id="KW-0378">Hydrolase</keyword>
<dbReference type="InterPro" id="IPR016039">
    <property type="entry name" value="Thiolase-like"/>
</dbReference>
<dbReference type="Gene3D" id="3.40.47.10">
    <property type="match status" value="1"/>
</dbReference>
<dbReference type="SUPFAM" id="SSF51735">
    <property type="entry name" value="NAD(P)-binding Rossmann-fold domains"/>
    <property type="match status" value="2"/>
</dbReference>
<dbReference type="Pfam" id="PF14765">
    <property type="entry name" value="PS-DH"/>
    <property type="match status" value="1"/>
</dbReference>
<dbReference type="SMART" id="SM00822">
    <property type="entry name" value="PKS_KR"/>
    <property type="match status" value="1"/>
</dbReference>
<dbReference type="Pfam" id="PF08659">
    <property type="entry name" value="KR"/>
    <property type="match status" value="1"/>
</dbReference>
<dbReference type="GO" id="GO:0044550">
    <property type="term" value="P:secondary metabolite biosynthetic process"/>
    <property type="evidence" value="ECO:0007669"/>
    <property type="project" value="UniProtKB-ARBA"/>
</dbReference>
<evidence type="ECO:0000256" key="11">
    <source>
        <dbReference type="ARBA" id="ARBA00023027"/>
    </source>
</evidence>
<dbReference type="InterPro" id="IPR049391">
    <property type="entry name" value="FAS_pseudo-KR"/>
</dbReference>
<dbReference type="InterPro" id="IPR020843">
    <property type="entry name" value="ER"/>
</dbReference>
<dbReference type="Proteomes" id="UP000759131">
    <property type="component" value="Unassembled WGS sequence"/>
</dbReference>
<dbReference type="InterPro" id="IPR036736">
    <property type="entry name" value="ACP-like_sf"/>
</dbReference>
<dbReference type="PANTHER" id="PTHR43775:SF7">
    <property type="entry name" value="FATTY ACID SYNTHASE"/>
    <property type="match status" value="1"/>
</dbReference>
<dbReference type="UniPathway" id="UPA00094"/>
<feature type="domain" description="Carrier" evidence="16">
    <location>
        <begin position="2117"/>
        <end position="2192"/>
    </location>
</feature>
<dbReference type="FunFam" id="3.40.50.720:FF:000209">
    <property type="entry name" value="Polyketide synthase Pks12"/>
    <property type="match status" value="1"/>
</dbReference>
<evidence type="ECO:0000256" key="5">
    <source>
        <dbReference type="ARBA" id="ARBA00022553"/>
    </source>
</evidence>